<gene>
    <name evidence="1" type="ORF">J5O05_06635</name>
</gene>
<dbReference type="Proteomes" id="UP000664904">
    <property type="component" value="Chromosome"/>
</dbReference>
<dbReference type="AlphaFoldDB" id="A0A975DLY8"/>
<evidence type="ECO:0008006" key="3">
    <source>
        <dbReference type="Google" id="ProtNLM"/>
    </source>
</evidence>
<dbReference type="EMBL" id="CP072133">
    <property type="protein sequence ID" value="QTH72861.1"/>
    <property type="molecule type" value="Genomic_DNA"/>
</dbReference>
<proteinExistence type="predicted"/>
<dbReference type="KEGG" id="pxi:J5O05_06635"/>
<sequence length="70" mass="7766">MSCLMLLPLMGCQSKISPELKQCAQQNYQCEQSCQSQSIDATLTQQICNNQCIDEYNACKAQAEALNTTN</sequence>
<name>A0A975DLY8_9GAMM</name>
<evidence type="ECO:0000313" key="2">
    <source>
        <dbReference type="Proteomes" id="UP000664904"/>
    </source>
</evidence>
<organism evidence="1 2">
    <name type="scientific">Pseudoalteromonas xiamenensis</name>
    <dbReference type="NCBI Taxonomy" id="882626"/>
    <lineage>
        <taxon>Bacteria</taxon>
        <taxon>Pseudomonadati</taxon>
        <taxon>Pseudomonadota</taxon>
        <taxon>Gammaproteobacteria</taxon>
        <taxon>Alteromonadales</taxon>
        <taxon>Pseudoalteromonadaceae</taxon>
        <taxon>Pseudoalteromonas</taxon>
    </lineage>
</organism>
<protein>
    <recommendedName>
        <fullName evidence="3">Orphan protein</fullName>
    </recommendedName>
</protein>
<keyword evidence="2" id="KW-1185">Reference proteome</keyword>
<accession>A0A975DLY8</accession>
<evidence type="ECO:0000313" key="1">
    <source>
        <dbReference type="EMBL" id="QTH72861.1"/>
    </source>
</evidence>
<reference evidence="1" key="1">
    <citation type="submission" date="2021-03" db="EMBL/GenBank/DDBJ databases">
        <title>Complete Genome of Pseudoalteromonas xiamenensis STKMTI.2, a new potential marine bacterium producing anti-Vibrio compounds.</title>
        <authorList>
            <person name="Handayani D.P."/>
            <person name="Isnansetyo A."/>
            <person name="Istiqomah I."/>
            <person name="Jumina J."/>
        </authorList>
    </citation>
    <scope>NUCLEOTIDE SEQUENCE</scope>
    <source>
        <strain evidence="1">STKMTI.2</strain>
    </source>
</reference>